<dbReference type="PATRIC" id="fig|100226.15.peg.6503"/>
<reference evidence="1 2" key="2">
    <citation type="journal article" date="2002" name="Nature">
        <title>Complete genome sequence of the model actinomycete Streptomyces coelicolor A3(2).</title>
        <authorList>
            <person name="Bentley S.D."/>
            <person name="Chater K.F."/>
            <person name="Cerdeno-Tarraga A.M."/>
            <person name="Challis G.L."/>
            <person name="Thomson N.R."/>
            <person name="James K.D."/>
            <person name="Harris D.E."/>
            <person name="Quail M.A."/>
            <person name="Kieser H."/>
            <person name="Harper D."/>
            <person name="Bateman A."/>
            <person name="Brown S."/>
            <person name="Chandra G."/>
            <person name="Chen C.W."/>
            <person name="Collins M."/>
            <person name="Cronin A."/>
            <person name="Fraser A."/>
            <person name="Goble A."/>
            <person name="Hidalgo J."/>
            <person name="Hornsby T."/>
            <person name="Howarth S."/>
            <person name="Huang C.H."/>
            <person name="Kieser T."/>
            <person name="Larke L."/>
            <person name="Murphy L."/>
            <person name="Oliver K."/>
            <person name="O'Neil S."/>
            <person name="Rabbinowitsch E."/>
            <person name="Rajandream M.A."/>
            <person name="Rutherford K."/>
            <person name="Rutter S."/>
            <person name="Seeger K."/>
            <person name="Saunders D."/>
            <person name="Sharp S."/>
            <person name="Squares R."/>
            <person name="Squares S."/>
            <person name="Taylor K."/>
            <person name="Warren T."/>
            <person name="Wietzorrek A."/>
            <person name="Woodward J."/>
            <person name="Barrell B.G."/>
            <person name="Parkhill J."/>
            <person name="Hopwood D.A."/>
        </authorList>
    </citation>
    <scope>NUCLEOTIDE SEQUENCE [LARGE SCALE GENOMIC DNA]</scope>
    <source>
        <strain evidence="2">ATCC BAA-471 / A3(2) / M145</strain>
    </source>
</reference>
<dbReference type="AlphaFoldDB" id="O69930"/>
<dbReference type="EMBL" id="AL939127">
    <property type="protein sequence ID" value="CAA19610.1"/>
    <property type="molecule type" value="Genomic_DNA"/>
</dbReference>
<protein>
    <submittedName>
        <fullName evidence="1">Uncharacterized protein</fullName>
    </submittedName>
</protein>
<dbReference type="InParanoid" id="O69930"/>
<evidence type="ECO:0000313" key="2">
    <source>
        <dbReference type="Proteomes" id="UP000001973"/>
    </source>
</evidence>
<dbReference type="EMBL" id="AL645882">
    <property type="protein sequence ID" value="CAA19610.1"/>
    <property type="molecule type" value="Genomic_DNA"/>
</dbReference>
<dbReference type="PaxDb" id="100226-SCO6399"/>
<dbReference type="HOGENOM" id="CLU_1642783_0_0_11"/>
<keyword evidence="2" id="KW-1185">Reference proteome</keyword>
<organism evidence="1 2">
    <name type="scientific">Streptomyces coelicolor (strain ATCC BAA-471 / A3(2) / M145)</name>
    <dbReference type="NCBI Taxonomy" id="100226"/>
    <lineage>
        <taxon>Bacteria</taxon>
        <taxon>Bacillati</taxon>
        <taxon>Actinomycetota</taxon>
        <taxon>Actinomycetes</taxon>
        <taxon>Kitasatosporales</taxon>
        <taxon>Streptomycetaceae</taxon>
        <taxon>Streptomyces</taxon>
        <taxon>Streptomyces albidoflavus group</taxon>
    </lineage>
</organism>
<evidence type="ECO:0000313" key="1">
    <source>
        <dbReference type="EMBL" id="CAA19610.1"/>
    </source>
</evidence>
<reference evidence="1 2" key="1">
    <citation type="journal article" date="1996" name="Mol. Microbiol.">
        <title>A set of ordered cosmids and a detailed genetic and physical map for the 8 Mb Streptomyces coelicolor A3(2) chromosome.</title>
        <authorList>
            <person name="Redenbach M."/>
            <person name="Kieser H.M."/>
            <person name="Denapaite D."/>
            <person name="Eichner A."/>
            <person name="Cullum J."/>
            <person name="Kinashi H."/>
            <person name="Hopwood D.A."/>
        </authorList>
    </citation>
    <scope>NUCLEOTIDE SEQUENCE [LARGE SCALE GENOMIC DNA]</scope>
    <source>
        <strain evidence="2">ATCC BAA-471 / A3(2) / M145</strain>
    </source>
</reference>
<gene>
    <name evidence="1" type="ordered locus">SCO6399</name>
    <name evidence="1" type="ORF">SC3C8.18c</name>
</gene>
<proteinExistence type="predicted"/>
<dbReference type="KEGG" id="sco:SCO6399"/>
<dbReference type="Proteomes" id="UP000001973">
    <property type="component" value="Chromosome"/>
</dbReference>
<name>O69930_STRCO</name>
<dbReference type="eggNOG" id="ENOG5033C1Y">
    <property type="taxonomic scope" value="Bacteria"/>
</dbReference>
<sequence>MGRRAGQHGGVADLLWDDVKCLFDPDLMGSLPDVRVPDASVEDWQAVLDLVAAKGWKCQYSEGERVLPVPRAEAVLSRPADAECPDLRVWPTAYVLAIFRFYADDEVDFDVDLRELQGQERLDVFCGFLREIGRRLGKPVLMDPEGDSDHPVLGFDVEADRVVLLADPQVR</sequence>
<dbReference type="OrthoDB" id="7875217at2"/>
<dbReference type="PIR" id="T34893">
    <property type="entry name" value="T34893"/>
</dbReference>
<accession>O69930</accession>